<reference evidence="1" key="1">
    <citation type="submission" date="2018-02" db="EMBL/GenBank/DDBJ databases">
        <title>Rhizophora mucronata_Transcriptome.</title>
        <authorList>
            <person name="Meera S.P."/>
            <person name="Sreeshan A."/>
            <person name="Augustine A."/>
        </authorList>
    </citation>
    <scope>NUCLEOTIDE SEQUENCE</scope>
    <source>
        <tissue evidence="1">Leaf</tissue>
    </source>
</reference>
<dbReference type="EMBL" id="GGEC01071877">
    <property type="protein sequence ID" value="MBX52361.1"/>
    <property type="molecule type" value="Transcribed_RNA"/>
</dbReference>
<proteinExistence type="predicted"/>
<protein>
    <submittedName>
        <fullName evidence="1">Uncharacterized protein</fullName>
    </submittedName>
</protein>
<evidence type="ECO:0000313" key="1">
    <source>
        <dbReference type="EMBL" id="MBX52361.1"/>
    </source>
</evidence>
<accession>A0A2P2PCL0</accession>
<sequence>MSLKCVGRIKSI</sequence>
<organism evidence="1">
    <name type="scientific">Rhizophora mucronata</name>
    <name type="common">Asiatic mangrove</name>
    <dbReference type="NCBI Taxonomy" id="61149"/>
    <lineage>
        <taxon>Eukaryota</taxon>
        <taxon>Viridiplantae</taxon>
        <taxon>Streptophyta</taxon>
        <taxon>Embryophyta</taxon>
        <taxon>Tracheophyta</taxon>
        <taxon>Spermatophyta</taxon>
        <taxon>Magnoliopsida</taxon>
        <taxon>eudicotyledons</taxon>
        <taxon>Gunneridae</taxon>
        <taxon>Pentapetalae</taxon>
        <taxon>rosids</taxon>
        <taxon>fabids</taxon>
        <taxon>Malpighiales</taxon>
        <taxon>Rhizophoraceae</taxon>
        <taxon>Rhizophora</taxon>
    </lineage>
</organism>
<name>A0A2P2PCL0_RHIMU</name>